<gene>
    <name evidence="2" type="ORF">A361_08380</name>
</gene>
<sequence length="338" mass="36443">MIDLSAMGNTEFLLLSRSEIASMISSNDYLTAMESAFRKRSEGRALVPGLMHADVEDGEFHIKSGGLKIDKTYFALKANGGFFGNCTKFGLPNIIGLIILFDGSNGRPLSIMDSTEITSKRTAATTAVAAKYLARSDSSTVTICGSGNQARVQLKALMNVISSISQVYVWGTNQNKIEKFSKEMSEELKVNIEATDNLADVAPKSDIIITCTSAKKFFLHEEYVRPGTFISAVGADSPDKQELDPQLLASGKLVVDILEQCAHVGELHHAMDANLMSTGDVYGEFGDIVTGKIDGRTNSEEIIIFDTTGSAIQDTAAAVAVYEKAISLGRGKLLNIYE</sequence>
<dbReference type="AlphaFoldDB" id="A0A160M925"/>
<protein>
    <recommendedName>
        <fullName evidence="4">Ornithine cyclodeaminase</fullName>
    </recommendedName>
</protein>
<dbReference type="Proteomes" id="UP000077856">
    <property type="component" value="Chromosome"/>
</dbReference>
<dbReference type="STRING" id="1196031.A361_08380"/>
<comment type="similarity">
    <text evidence="1">Belongs to the ornithine cyclodeaminase/mu-crystallin family.</text>
</comment>
<name>A0A160M925_9BACI</name>
<evidence type="ECO:0000256" key="1">
    <source>
        <dbReference type="ARBA" id="ARBA00008903"/>
    </source>
</evidence>
<dbReference type="InterPro" id="IPR023401">
    <property type="entry name" value="ODC_N"/>
</dbReference>
<dbReference type="PANTHER" id="PTHR13812">
    <property type="entry name" value="KETIMINE REDUCTASE MU-CRYSTALLIN"/>
    <property type="match status" value="1"/>
</dbReference>
<dbReference type="Gene3D" id="3.40.50.720">
    <property type="entry name" value="NAD(P)-binding Rossmann-like Domain"/>
    <property type="match status" value="1"/>
</dbReference>
<dbReference type="eggNOG" id="COG2423">
    <property type="taxonomic scope" value="Bacteria"/>
</dbReference>
<dbReference type="PANTHER" id="PTHR13812:SF19">
    <property type="entry name" value="KETIMINE REDUCTASE MU-CRYSTALLIN"/>
    <property type="match status" value="1"/>
</dbReference>
<evidence type="ECO:0000313" key="2">
    <source>
        <dbReference type="EMBL" id="AND39132.1"/>
    </source>
</evidence>
<evidence type="ECO:0008006" key="4">
    <source>
        <dbReference type="Google" id="ProtNLM"/>
    </source>
</evidence>
<dbReference type="KEGG" id="bon:A361_08380"/>
<dbReference type="InterPro" id="IPR036291">
    <property type="entry name" value="NAD(P)-bd_dom_sf"/>
</dbReference>
<organism evidence="2 3">
    <name type="scientific">Cytobacillus oceanisediminis 2691</name>
    <dbReference type="NCBI Taxonomy" id="1196031"/>
    <lineage>
        <taxon>Bacteria</taxon>
        <taxon>Bacillati</taxon>
        <taxon>Bacillota</taxon>
        <taxon>Bacilli</taxon>
        <taxon>Bacillales</taxon>
        <taxon>Bacillaceae</taxon>
        <taxon>Cytobacillus</taxon>
    </lineage>
</organism>
<dbReference type="RefSeq" id="WP_019381623.1">
    <property type="nucleotide sequence ID" value="NZ_CP015506.1"/>
</dbReference>
<dbReference type="EMBL" id="CP015506">
    <property type="protein sequence ID" value="AND39132.1"/>
    <property type="molecule type" value="Genomic_DNA"/>
</dbReference>
<proteinExistence type="inferred from homology"/>
<dbReference type="FunFam" id="3.40.50.720:FF:000311">
    <property type="entry name" value="Ornithine cyclodeaminase"/>
    <property type="match status" value="1"/>
</dbReference>
<dbReference type="PIRSF" id="PIRSF001439">
    <property type="entry name" value="CryM"/>
    <property type="match status" value="1"/>
</dbReference>
<dbReference type="GO" id="GO:0016491">
    <property type="term" value="F:oxidoreductase activity"/>
    <property type="evidence" value="ECO:0007669"/>
    <property type="project" value="UniProtKB-ARBA"/>
</dbReference>
<evidence type="ECO:0000313" key="3">
    <source>
        <dbReference type="Proteomes" id="UP000077856"/>
    </source>
</evidence>
<accession>A0A160M925</accession>
<reference evidence="2 3" key="1">
    <citation type="submission" date="2016-04" db="EMBL/GenBank/DDBJ databases">
        <title>Complete genome sequence of Bacillus oceanisediminis strain 2691.</title>
        <authorList>
            <person name="Jeong H."/>
            <person name="Kim H.J."/>
            <person name="Lee D.-W."/>
        </authorList>
    </citation>
    <scope>NUCLEOTIDE SEQUENCE [LARGE SCALE GENOMIC DNA]</scope>
    <source>
        <strain evidence="2 3">2691</strain>
    </source>
</reference>
<dbReference type="GO" id="GO:0019752">
    <property type="term" value="P:carboxylic acid metabolic process"/>
    <property type="evidence" value="ECO:0007669"/>
    <property type="project" value="UniProtKB-ARBA"/>
</dbReference>
<dbReference type="SUPFAM" id="SSF51735">
    <property type="entry name" value="NAD(P)-binding Rossmann-fold domains"/>
    <property type="match status" value="1"/>
</dbReference>
<dbReference type="GO" id="GO:0005737">
    <property type="term" value="C:cytoplasm"/>
    <property type="evidence" value="ECO:0007669"/>
    <property type="project" value="TreeGrafter"/>
</dbReference>
<dbReference type="InterPro" id="IPR003462">
    <property type="entry name" value="ODC_Mu_crystall"/>
</dbReference>
<dbReference type="Gene3D" id="3.30.1780.10">
    <property type="entry name" value="ornithine cyclodeaminase, domain 1"/>
    <property type="match status" value="1"/>
</dbReference>
<dbReference type="Pfam" id="PF02423">
    <property type="entry name" value="OCD_Mu_crystall"/>
    <property type="match status" value="1"/>
</dbReference>